<comment type="caution">
    <text evidence="3">The sequence shown here is derived from an EMBL/GenBank/DDBJ whole genome shotgun (WGS) entry which is preliminary data.</text>
</comment>
<dbReference type="Gene3D" id="2.30.30.90">
    <property type="match status" value="1"/>
</dbReference>
<dbReference type="SUPFAM" id="SSF50037">
    <property type="entry name" value="C-terminal domain of transcriptional repressors"/>
    <property type="match status" value="1"/>
</dbReference>
<dbReference type="OrthoDB" id="559009at2"/>
<evidence type="ECO:0000313" key="3">
    <source>
        <dbReference type="EMBL" id="EKE68651.1"/>
    </source>
</evidence>
<evidence type="ECO:0000313" key="4">
    <source>
        <dbReference type="Proteomes" id="UP000006755"/>
    </source>
</evidence>
<dbReference type="Proteomes" id="UP000006755">
    <property type="component" value="Unassembled WGS sequence"/>
</dbReference>
<dbReference type="EMBL" id="AMRI01000029">
    <property type="protein sequence ID" value="EKE68651.1"/>
    <property type="molecule type" value="Genomic_DNA"/>
</dbReference>
<dbReference type="PANTHER" id="PTHR42954">
    <property type="entry name" value="FE(2+) TRANSPORT PROTEIN A"/>
    <property type="match status" value="1"/>
</dbReference>
<dbReference type="PANTHER" id="PTHR42954:SF2">
    <property type="entry name" value="FE(2+) TRANSPORT PROTEIN A"/>
    <property type="match status" value="1"/>
</dbReference>
<evidence type="ECO:0000256" key="1">
    <source>
        <dbReference type="ARBA" id="ARBA00023004"/>
    </source>
</evidence>
<evidence type="ECO:0000259" key="2">
    <source>
        <dbReference type="SMART" id="SM00899"/>
    </source>
</evidence>
<dbReference type="GO" id="GO:0046914">
    <property type="term" value="F:transition metal ion binding"/>
    <property type="evidence" value="ECO:0007669"/>
    <property type="project" value="InterPro"/>
</dbReference>
<protein>
    <submittedName>
        <fullName evidence="3">Fe2+ transport system protein A</fullName>
    </submittedName>
</protein>
<dbReference type="InterPro" id="IPR052713">
    <property type="entry name" value="FeoA"/>
</dbReference>
<dbReference type="Pfam" id="PF04023">
    <property type="entry name" value="FeoA"/>
    <property type="match status" value="1"/>
</dbReference>
<sequence length="79" mass="8552">MTLADVKKGVPALVRDVVDAYSDDPIAKRLRELGFVPGEPVRVVARGLLGGNPLVVQVGGTRFALRRKEAERVTLELEA</sequence>
<dbReference type="eggNOG" id="COG1918">
    <property type="taxonomic scope" value="Bacteria"/>
</dbReference>
<dbReference type="InterPro" id="IPR038157">
    <property type="entry name" value="FeoA_core_dom"/>
</dbReference>
<feature type="domain" description="Ferrous iron transporter FeoA-like" evidence="2">
    <location>
        <begin position="1"/>
        <end position="77"/>
    </location>
</feature>
<organism evidence="3 4">
    <name type="scientific">Gallaecimonas xiamenensis 3-C-1</name>
    <dbReference type="NCBI Taxonomy" id="745411"/>
    <lineage>
        <taxon>Bacteria</taxon>
        <taxon>Pseudomonadati</taxon>
        <taxon>Pseudomonadota</taxon>
        <taxon>Gammaproteobacteria</taxon>
        <taxon>Enterobacterales</taxon>
        <taxon>Gallaecimonadaceae</taxon>
        <taxon>Gallaecimonas</taxon>
    </lineage>
</organism>
<dbReference type="SMART" id="SM00899">
    <property type="entry name" value="FeoA"/>
    <property type="match status" value="1"/>
</dbReference>
<reference evidence="3 4" key="1">
    <citation type="journal article" date="2012" name="J. Bacteriol.">
        <title>Genome Sequence of Gallaecimonas xiamenensis Type Strain 3-C-1.</title>
        <authorList>
            <person name="Lai Q."/>
            <person name="Wang L."/>
            <person name="Wang W."/>
            <person name="Shao Z."/>
        </authorList>
    </citation>
    <scope>NUCLEOTIDE SEQUENCE [LARGE SCALE GENOMIC DNA]</scope>
    <source>
        <strain evidence="3 4">3-C-1</strain>
    </source>
</reference>
<gene>
    <name evidence="3" type="ORF">B3C1_16521</name>
</gene>
<dbReference type="RefSeq" id="WP_008486231.1">
    <property type="nucleotide sequence ID" value="NZ_AMRI01000029.1"/>
</dbReference>
<dbReference type="AlphaFoldDB" id="K2IF93"/>
<keyword evidence="1" id="KW-0408">Iron</keyword>
<keyword evidence="4" id="KW-1185">Reference proteome</keyword>
<accession>K2IF93</accession>
<dbReference type="InterPro" id="IPR008988">
    <property type="entry name" value="Transcriptional_repressor_C"/>
</dbReference>
<dbReference type="InterPro" id="IPR007167">
    <property type="entry name" value="Fe-transptr_FeoA-like"/>
</dbReference>
<proteinExistence type="predicted"/>
<dbReference type="STRING" id="745411.B3C1_16521"/>
<name>K2IF93_9GAMM</name>